<feature type="compositionally biased region" description="Basic residues" evidence="1">
    <location>
        <begin position="83"/>
        <end position="94"/>
    </location>
</feature>
<protein>
    <recommendedName>
        <fullName evidence="4">Pal1-domain-containing protein</fullName>
    </recommendedName>
</protein>
<gene>
    <name evidence="2" type="ORF">M408DRAFT_88924</name>
</gene>
<reference evidence="2 3" key="1">
    <citation type="submission" date="2014-04" db="EMBL/GenBank/DDBJ databases">
        <authorList>
            <consortium name="DOE Joint Genome Institute"/>
            <person name="Kuo A."/>
            <person name="Zuccaro A."/>
            <person name="Kohler A."/>
            <person name="Nagy L.G."/>
            <person name="Floudas D."/>
            <person name="Copeland A."/>
            <person name="Barry K.W."/>
            <person name="Cichocki N."/>
            <person name="Veneault-Fourrey C."/>
            <person name="LaButti K."/>
            <person name="Lindquist E.A."/>
            <person name="Lipzen A."/>
            <person name="Lundell T."/>
            <person name="Morin E."/>
            <person name="Murat C."/>
            <person name="Sun H."/>
            <person name="Tunlid A."/>
            <person name="Henrissat B."/>
            <person name="Grigoriev I.V."/>
            <person name="Hibbett D.S."/>
            <person name="Martin F."/>
            <person name="Nordberg H.P."/>
            <person name="Cantor M.N."/>
            <person name="Hua S.X."/>
        </authorList>
    </citation>
    <scope>NUCLEOTIDE SEQUENCE [LARGE SCALE GENOMIC DNA]</scope>
    <source>
        <strain evidence="2 3">MAFF 305830</strain>
    </source>
</reference>
<dbReference type="AlphaFoldDB" id="A0A0C3BR96"/>
<evidence type="ECO:0008006" key="4">
    <source>
        <dbReference type="Google" id="ProtNLM"/>
    </source>
</evidence>
<dbReference type="PANTHER" id="PTHR28307:SF2">
    <property type="entry name" value="PROTEIN PAL1"/>
    <property type="match status" value="1"/>
</dbReference>
<dbReference type="Pfam" id="PF08316">
    <property type="entry name" value="Pal1"/>
    <property type="match status" value="1"/>
</dbReference>
<dbReference type="HOGENOM" id="CLU_681621_0_0_1"/>
<feature type="compositionally biased region" description="Polar residues" evidence="1">
    <location>
        <begin position="163"/>
        <end position="173"/>
    </location>
</feature>
<proteinExistence type="predicted"/>
<feature type="region of interest" description="Disordered" evidence="1">
    <location>
        <begin position="135"/>
        <end position="221"/>
    </location>
</feature>
<dbReference type="OrthoDB" id="5352132at2759"/>
<feature type="region of interest" description="Disordered" evidence="1">
    <location>
        <begin position="1"/>
        <end position="97"/>
    </location>
</feature>
<accession>A0A0C3BR96</accession>
<evidence type="ECO:0000313" key="2">
    <source>
        <dbReference type="EMBL" id="KIM33986.1"/>
    </source>
</evidence>
<name>A0A0C3BR96_SERVB</name>
<feature type="compositionally biased region" description="Pro residues" evidence="1">
    <location>
        <begin position="280"/>
        <end position="290"/>
    </location>
</feature>
<feature type="compositionally biased region" description="Basic and acidic residues" evidence="1">
    <location>
        <begin position="37"/>
        <end position="46"/>
    </location>
</feature>
<evidence type="ECO:0000313" key="3">
    <source>
        <dbReference type="Proteomes" id="UP000054097"/>
    </source>
</evidence>
<evidence type="ECO:0000256" key="1">
    <source>
        <dbReference type="SAM" id="MobiDB-lite"/>
    </source>
</evidence>
<sequence length="428" mass="45214">MSEDPFSDPILEPPARGRSNQRPPIRDKMSQEIQEVQIKDVRDKPSRSAAPGGSTAPPVPPKKRSQSQDNVLQAAAAAEKARAAKTGKSNKKGGLHVDVIDRLDYSGVGPATFHHDGPFDACAPSRNRHRTKAPMLAWTPSQNDEIENNGVLGAPDANAKKASLQSTLNSTRAGDSPYAAAASSPTTKKSKTSKDGSGQYENVRPSDLKRRDTLADAWGKGEPEPFEEFFAESVLPAAIGHGDSGLASAASSIYKDKDGSGNGAGKSGRRTNGGVRRPTNRPPLPPPQPIFPEAVANEDEPISIEVPTNTGGPNRSRSLMYRIKKMRDAPNVPVGDYDEKEVTSGSSSENHNGRPTHRSQNSRAGSGNKSPTATGFGGDTPGSKALPGLPPPSVSPRDERAGGGYFDKGIGRKASIMQKVRGVVVGKK</sequence>
<feature type="compositionally biased region" description="Polar residues" evidence="1">
    <location>
        <begin position="306"/>
        <end position="317"/>
    </location>
</feature>
<feature type="region of interest" description="Disordered" evidence="1">
    <location>
        <begin position="253"/>
        <end position="413"/>
    </location>
</feature>
<feature type="compositionally biased region" description="Basic and acidic residues" evidence="1">
    <location>
        <begin position="204"/>
        <end position="221"/>
    </location>
</feature>
<dbReference type="Proteomes" id="UP000054097">
    <property type="component" value="Unassembled WGS sequence"/>
</dbReference>
<dbReference type="STRING" id="933852.A0A0C3BR96"/>
<organism evidence="2 3">
    <name type="scientific">Serendipita vermifera MAFF 305830</name>
    <dbReference type="NCBI Taxonomy" id="933852"/>
    <lineage>
        <taxon>Eukaryota</taxon>
        <taxon>Fungi</taxon>
        <taxon>Dikarya</taxon>
        <taxon>Basidiomycota</taxon>
        <taxon>Agaricomycotina</taxon>
        <taxon>Agaricomycetes</taxon>
        <taxon>Sebacinales</taxon>
        <taxon>Serendipitaceae</taxon>
        <taxon>Serendipita</taxon>
    </lineage>
</organism>
<dbReference type="GO" id="GO:0005737">
    <property type="term" value="C:cytoplasm"/>
    <property type="evidence" value="ECO:0007669"/>
    <property type="project" value="TreeGrafter"/>
</dbReference>
<dbReference type="InterPro" id="IPR013226">
    <property type="entry name" value="Pal1"/>
</dbReference>
<keyword evidence="3" id="KW-1185">Reference proteome</keyword>
<reference evidence="3" key="2">
    <citation type="submission" date="2015-01" db="EMBL/GenBank/DDBJ databases">
        <title>Evolutionary Origins and Diversification of the Mycorrhizal Mutualists.</title>
        <authorList>
            <consortium name="DOE Joint Genome Institute"/>
            <consortium name="Mycorrhizal Genomics Consortium"/>
            <person name="Kohler A."/>
            <person name="Kuo A."/>
            <person name="Nagy L.G."/>
            <person name="Floudas D."/>
            <person name="Copeland A."/>
            <person name="Barry K.W."/>
            <person name="Cichocki N."/>
            <person name="Veneault-Fourrey C."/>
            <person name="LaButti K."/>
            <person name="Lindquist E.A."/>
            <person name="Lipzen A."/>
            <person name="Lundell T."/>
            <person name="Morin E."/>
            <person name="Murat C."/>
            <person name="Riley R."/>
            <person name="Ohm R."/>
            <person name="Sun H."/>
            <person name="Tunlid A."/>
            <person name="Henrissat B."/>
            <person name="Grigoriev I.V."/>
            <person name="Hibbett D.S."/>
            <person name="Martin F."/>
        </authorList>
    </citation>
    <scope>NUCLEOTIDE SEQUENCE [LARGE SCALE GENOMIC DNA]</scope>
    <source>
        <strain evidence="3">MAFF 305830</strain>
    </source>
</reference>
<dbReference type="PANTHER" id="PTHR28307">
    <property type="entry name" value="PROTEIN PAL1"/>
    <property type="match status" value="1"/>
</dbReference>
<dbReference type="EMBL" id="KN824277">
    <property type="protein sequence ID" value="KIM33986.1"/>
    <property type="molecule type" value="Genomic_DNA"/>
</dbReference>
<feature type="compositionally biased region" description="Polar residues" evidence="1">
    <location>
        <begin position="358"/>
        <end position="373"/>
    </location>
</feature>